<sequence length="287" mass="31917">MTLPADSHVHSEWSWDTGGPHSHAVGRMRATCAQAVRIGLPALFFTEHLDIPDTWHAEPEDLMPHQQGFLNDAGRVDFAPLDADGYFDAIDRMRHDFPDLRIHTGVEFGQPHLFGAQATEIIDLSLIDRVLGSLHTLDLGGGAAEPRTLFREHDPAVVMRAYLEQVPVMVQGSDAFEVFTHIDYAVRSWPTEAVGPFDPRVFEEEFRAAMRSIAESGRALEMNTRRLWSWIPQWWAEEGGATVSIGSDAHTPDAIAANFPEATAMLEHFGFGPGSVAEELWARSRPL</sequence>
<keyword evidence="11" id="KW-1185">Reference proteome</keyword>
<reference evidence="11" key="1">
    <citation type="journal article" date="2019" name="Int. J. Syst. Evol. Microbiol.">
        <title>The Global Catalogue of Microorganisms (GCM) 10K type strain sequencing project: providing services to taxonomists for standard genome sequencing and annotation.</title>
        <authorList>
            <consortium name="The Broad Institute Genomics Platform"/>
            <consortium name="The Broad Institute Genome Sequencing Center for Infectious Disease"/>
            <person name="Wu L."/>
            <person name="Ma J."/>
        </authorList>
    </citation>
    <scope>NUCLEOTIDE SEQUENCE [LARGE SCALE GENOMIC DNA]</scope>
    <source>
        <strain evidence="11">CCUG 42722</strain>
    </source>
</reference>
<gene>
    <name evidence="10" type="ORF">ACFO6V_06250</name>
</gene>
<evidence type="ECO:0000313" key="10">
    <source>
        <dbReference type="EMBL" id="MFC4627826.1"/>
    </source>
</evidence>
<comment type="catalytic activity">
    <reaction evidence="7 8">
        <text>L-histidinol phosphate + H2O = L-histidinol + phosphate</text>
        <dbReference type="Rhea" id="RHEA:14465"/>
        <dbReference type="ChEBI" id="CHEBI:15377"/>
        <dbReference type="ChEBI" id="CHEBI:43474"/>
        <dbReference type="ChEBI" id="CHEBI:57699"/>
        <dbReference type="ChEBI" id="CHEBI:57980"/>
        <dbReference type="EC" id="3.1.3.15"/>
    </reaction>
</comment>
<feature type="domain" description="PHP" evidence="9">
    <location>
        <begin position="6"/>
        <end position="224"/>
    </location>
</feature>
<evidence type="ECO:0000256" key="1">
    <source>
        <dbReference type="ARBA" id="ARBA00004970"/>
    </source>
</evidence>
<dbReference type="Pfam" id="PF02811">
    <property type="entry name" value="PHP"/>
    <property type="match status" value="1"/>
</dbReference>
<dbReference type="Gene3D" id="3.20.20.140">
    <property type="entry name" value="Metal-dependent hydrolases"/>
    <property type="match status" value="1"/>
</dbReference>
<dbReference type="SUPFAM" id="SSF89550">
    <property type="entry name" value="PHP domain-like"/>
    <property type="match status" value="1"/>
</dbReference>
<keyword evidence="4 8" id="KW-0028">Amino-acid biosynthesis</keyword>
<dbReference type="InterPro" id="IPR010140">
    <property type="entry name" value="Histidinol_P_phosphatase_HisJ"/>
</dbReference>
<evidence type="ECO:0000313" key="11">
    <source>
        <dbReference type="Proteomes" id="UP001596011"/>
    </source>
</evidence>
<evidence type="ECO:0000256" key="3">
    <source>
        <dbReference type="ARBA" id="ARBA00013085"/>
    </source>
</evidence>
<organism evidence="10 11">
    <name type="scientific">Promicromonospora alba</name>
    <dbReference type="NCBI Taxonomy" id="1616110"/>
    <lineage>
        <taxon>Bacteria</taxon>
        <taxon>Bacillati</taxon>
        <taxon>Actinomycetota</taxon>
        <taxon>Actinomycetes</taxon>
        <taxon>Micrococcales</taxon>
        <taxon>Promicromonosporaceae</taxon>
        <taxon>Promicromonospora</taxon>
    </lineage>
</organism>
<evidence type="ECO:0000256" key="8">
    <source>
        <dbReference type="RuleBase" id="RU366003"/>
    </source>
</evidence>
<dbReference type="PANTHER" id="PTHR21039">
    <property type="entry name" value="HISTIDINOL PHOSPHATASE-RELATED"/>
    <property type="match status" value="1"/>
</dbReference>
<comment type="pathway">
    <text evidence="1 8">Amino-acid biosynthesis; L-histidine biosynthesis; L-histidine from 5-phospho-alpha-D-ribose 1-diphosphate: step 8/9.</text>
</comment>
<dbReference type="PANTHER" id="PTHR21039:SF0">
    <property type="entry name" value="HISTIDINOL-PHOSPHATASE"/>
    <property type="match status" value="1"/>
</dbReference>
<evidence type="ECO:0000256" key="4">
    <source>
        <dbReference type="ARBA" id="ARBA00022605"/>
    </source>
</evidence>
<evidence type="ECO:0000256" key="5">
    <source>
        <dbReference type="ARBA" id="ARBA00022801"/>
    </source>
</evidence>
<keyword evidence="6 8" id="KW-0368">Histidine biosynthesis</keyword>
<dbReference type="EMBL" id="JBHSFI010000003">
    <property type="protein sequence ID" value="MFC4627826.1"/>
    <property type="molecule type" value="Genomic_DNA"/>
</dbReference>
<dbReference type="Proteomes" id="UP001596011">
    <property type="component" value="Unassembled WGS sequence"/>
</dbReference>
<evidence type="ECO:0000259" key="9">
    <source>
        <dbReference type="Pfam" id="PF02811"/>
    </source>
</evidence>
<proteinExistence type="inferred from homology"/>
<name>A0ABV9HFB1_9MICO</name>
<dbReference type="InterPro" id="IPR004013">
    <property type="entry name" value="PHP_dom"/>
</dbReference>
<keyword evidence="5 8" id="KW-0378">Hydrolase</keyword>
<evidence type="ECO:0000256" key="6">
    <source>
        <dbReference type="ARBA" id="ARBA00023102"/>
    </source>
</evidence>
<accession>A0ABV9HFB1</accession>
<comment type="caution">
    <text evidence="10">The sequence shown here is derived from an EMBL/GenBank/DDBJ whole genome shotgun (WGS) entry which is preliminary data.</text>
</comment>
<protein>
    <recommendedName>
        <fullName evidence="3 8">Histidinol-phosphatase</fullName>
        <shortName evidence="8">HolPase</shortName>
        <ecNumber evidence="3 8">3.1.3.15</ecNumber>
    </recommendedName>
</protein>
<dbReference type="EC" id="3.1.3.15" evidence="3 8"/>
<comment type="similarity">
    <text evidence="2 8">Belongs to the PHP hydrolase family. HisK subfamily.</text>
</comment>
<evidence type="ECO:0000256" key="2">
    <source>
        <dbReference type="ARBA" id="ARBA00009152"/>
    </source>
</evidence>
<dbReference type="InterPro" id="IPR016195">
    <property type="entry name" value="Pol/histidinol_Pase-like"/>
</dbReference>
<evidence type="ECO:0000256" key="7">
    <source>
        <dbReference type="ARBA" id="ARBA00049158"/>
    </source>
</evidence>
<dbReference type="RefSeq" id="WP_377133327.1">
    <property type="nucleotide sequence ID" value="NZ_JBHSFI010000003.1"/>
</dbReference>